<evidence type="ECO:0000256" key="6">
    <source>
        <dbReference type="PIRSR" id="PIRSR005763-1"/>
    </source>
</evidence>
<dbReference type="SUPFAM" id="SSF46785">
    <property type="entry name" value="Winged helix' DNA-binding domain"/>
    <property type="match status" value="1"/>
</dbReference>
<evidence type="ECO:0000259" key="7">
    <source>
        <dbReference type="PROSITE" id="PS51866"/>
    </source>
</evidence>
<dbReference type="InterPro" id="IPR003725">
    <property type="entry name" value="ModE-bd_N"/>
</dbReference>
<gene>
    <name evidence="8" type="ORF">SAMN05216272_107289</name>
</gene>
<dbReference type="Pfam" id="PF00126">
    <property type="entry name" value="HTH_1"/>
    <property type="match status" value="1"/>
</dbReference>
<dbReference type="PIRSF" id="PIRSF005763">
    <property type="entry name" value="Txn_reg_ModE"/>
    <property type="match status" value="1"/>
</dbReference>
<evidence type="ECO:0000313" key="9">
    <source>
        <dbReference type="Proteomes" id="UP000199636"/>
    </source>
</evidence>
<dbReference type="Gene3D" id="1.10.10.10">
    <property type="entry name" value="Winged helix-like DNA-binding domain superfamily/Winged helix DNA-binding domain"/>
    <property type="match status" value="1"/>
</dbReference>
<dbReference type="PROSITE" id="PS51866">
    <property type="entry name" value="MOP"/>
    <property type="match status" value="1"/>
</dbReference>
<organism evidence="8 9">
    <name type="scientific">Pseudomonas panipatensis</name>
    <dbReference type="NCBI Taxonomy" id="428992"/>
    <lineage>
        <taxon>Bacteria</taxon>
        <taxon>Pseudomonadati</taxon>
        <taxon>Pseudomonadota</taxon>
        <taxon>Gammaproteobacteria</taxon>
        <taxon>Pseudomonadales</taxon>
        <taxon>Pseudomonadaceae</taxon>
        <taxon>Pseudomonas</taxon>
    </lineage>
</organism>
<keyword evidence="4" id="KW-0677">Repeat</keyword>
<dbReference type="AlphaFoldDB" id="A0A1G8JBZ9"/>
<accession>A0A1G8JBZ9</accession>
<dbReference type="InterPro" id="IPR004606">
    <property type="entry name" value="Mop_domain"/>
</dbReference>
<feature type="region of interest" description="Required for dimer formation and molybdate binding" evidence="6">
    <location>
        <begin position="121"/>
        <end position="129"/>
    </location>
</feature>
<evidence type="ECO:0000313" key="8">
    <source>
        <dbReference type="EMBL" id="SDI28611.1"/>
    </source>
</evidence>
<dbReference type="GO" id="GO:0015689">
    <property type="term" value="P:molybdate ion transport"/>
    <property type="evidence" value="ECO:0007669"/>
    <property type="project" value="UniProtKB-UniRule"/>
</dbReference>
<evidence type="ECO:0000256" key="4">
    <source>
        <dbReference type="ARBA" id="ARBA00022737"/>
    </source>
</evidence>
<dbReference type="InterPro" id="IPR005116">
    <property type="entry name" value="Transp-assoc_OB_typ1"/>
</dbReference>
<dbReference type="InterPro" id="IPR036388">
    <property type="entry name" value="WH-like_DNA-bd_sf"/>
</dbReference>
<dbReference type="InterPro" id="IPR008995">
    <property type="entry name" value="Mo/tungstate-bd_C_term_dom"/>
</dbReference>
<dbReference type="Gene3D" id="2.40.50.100">
    <property type="match status" value="2"/>
</dbReference>
<dbReference type="SUPFAM" id="SSF50331">
    <property type="entry name" value="MOP-like"/>
    <property type="match status" value="2"/>
</dbReference>
<dbReference type="EMBL" id="FNDS01000007">
    <property type="protein sequence ID" value="SDI28611.1"/>
    <property type="molecule type" value="Genomic_DNA"/>
</dbReference>
<dbReference type="PANTHER" id="PTHR30432">
    <property type="entry name" value="TRANSCRIPTIONAL REGULATOR MODE"/>
    <property type="match status" value="1"/>
</dbReference>
<evidence type="ECO:0000256" key="3">
    <source>
        <dbReference type="ARBA" id="ARBA00022505"/>
    </source>
</evidence>
<keyword evidence="2 5" id="KW-0813">Transport</keyword>
<dbReference type="InterPro" id="IPR000847">
    <property type="entry name" value="LysR_HTH_N"/>
</dbReference>
<keyword evidence="3 5" id="KW-0500">Molybdenum</keyword>
<evidence type="ECO:0000256" key="5">
    <source>
        <dbReference type="PIRNR" id="PIRNR005763"/>
    </source>
</evidence>
<feature type="domain" description="Mop" evidence="7">
    <location>
        <begin position="120"/>
        <end position="186"/>
    </location>
</feature>
<protein>
    <submittedName>
        <fullName evidence="8">Molybdate transport system regulatory protein</fullName>
    </submittedName>
</protein>
<dbReference type="Pfam" id="PF03459">
    <property type="entry name" value="TOBE"/>
    <property type="match status" value="2"/>
</dbReference>
<dbReference type="InterPro" id="IPR016462">
    <property type="entry name" value="ModE"/>
</dbReference>
<comment type="similarity">
    <text evidence="1 5">Belongs to the ModE family.</text>
</comment>
<name>A0A1G8JBZ9_9PSED</name>
<proteinExistence type="inferred from homology"/>
<dbReference type="Proteomes" id="UP000199636">
    <property type="component" value="Unassembled WGS sequence"/>
</dbReference>
<dbReference type="InterPro" id="IPR051815">
    <property type="entry name" value="Molybdate_resp_trans_reg"/>
</dbReference>
<dbReference type="STRING" id="428992.SAMN05216272_107289"/>
<dbReference type="PANTHER" id="PTHR30432:SF1">
    <property type="entry name" value="DNA-BINDING TRANSCRIPTIONAL DUAL REGULATOR MODE"/>
    <property type="match status" value="1"/>
</dbReference>
<sequence>MTPTNPMSALSLLTQHVTRRPQRIALLAQIAQLGSITQAAKAAGMSYKTAWDAIDELNNLAERPLVERSVGGKGGGGARLTGDGERLLALYQRLESLREHMLESLEEEADLELIGRLMMRTSARNQLHGRICGIERHGLNDLVAIELPGGARIQARITRESTEKLELSDGRPVVALMKAGWLYVDLPQIPCPAGLNALEGCIESIHEASGGPSEVRIQLPNGQVLCALTEQERIDILRLNEGDPVRAQFSPAQVILGTPL</sequence>
<dbReference type="NCBIfam" id="TIGR00637">
    <property type="entry name" value="ModE_repress"/>
    <property type="match status" value="1"/>
</dbReference>
<dbReference type="InterPro" id="IPR036390">
    <property type="entry name" value="WH_DNA-bd_sf"/>
</dbReference>
<evidence type="ECO:0000256" key="1">
    <source>
        <dbReference type="ARBA" id="ARBA00008110"/>
    </source>
</evidence>
<dbReference type="GO" id="GO:0030151">
    <property type="term" value="F:molybdenum ion binding"/>
    <property type="evidence" value="ECO:0007669"/>
    <property type="project" value="UniProtKB-UniRule"/>
</dbReference>
<dbReference type="GO" id="GO:0003700">
    <property type="term" value="F:DNA-binding transcription factor activity"/>
    <property type="evidence" value="ECO:0007669"/>
    <property type="project" value="InterPro"/>
</dbReference>
<reference evidence="9" key="1">
    <citation type="submission" date="2016-10" db="EMBL/GenBank/DDBJ databases">
        <authorList>
            <person name="Varghese N."/>
            <person name="Submissions S."/>
        </authorList>
    </citation>
    <scope>NUCLEOTIDE SEQUENCE [LARGE SCALE GENOMIC DNA]</scope>
    <source>
        <strain evidence="9">CCM 7469</strain>
    </source>
</reference>
<evidence type="ECO:0000256" key="2">
    <source>
        <dbReference type="ARBA" id="ARBA00022448"/>
    </source>
</evidence>
<keyword evidence="9" id="KW-1185">Reference proteome</keyword>
<dbReference type="NCBIfam" id="TIGR00638">
    <property type="entry name" value="Mop"/>
    <property type="match status" value="1"/>
</dbReference>